<evidence type="ECO:0000313" key="1">
    <source>
        <dbReference type="EMBL" id="RFU86586.1"/>
    </source>
</evidence>
<comment type="caution">
    <text evidence="1">The sequence shown here is derived from an EMBL/GenBank/DDBJ whole genome shotgun (WGS) entry which is preliminary data.</text>
</comment>
<dbReference type="EMBL" id="QUAK01000064">
    <property type="protein sequence ID" value="RFU86586.1"/>
    <property type="molecule type" value="Genomic_DNA"/>
</dbReference>
<dbReference type="AlphaFoldDB" id="A0A372M6M8"/>
<protein>
    <submittedName>
        <fullName evidence="1">Uncharacterized protein</fullName>
    </submittedName>
</protein>
<reference evidence="1 2" key="1">
    <citation type="submission" date="2018-08" db="EMBL/GenBank/DDBJ databases">
        <title>Isolation, diversity and antifungal activity of Actinobacteria from wheat.</title>
        <authorList>
            <person name="Han C."/>
        </authorList>
    </citation>
    <scope>NUCLEOTIDE SEQUENCE [LARGE SCALE GENOMIC DNA]</scope>
    <source>
        <strain evidence="1 2">NEAU-YY421</strain>
    </source>
</reference>
<name>A0A372M6M8_9ACTN</name>
<dbReference type="Proteomes" id="UP000263094">
    <property type="component" value="Unassembled WGS sequence"/>
</dbReference>
<sequence>MGDRANYVVVEDGSWQLYYSHWGATTVDVDILDGPRSAARFLRAQRATDRTDWLDDTWCEGAVLADYDNSRLLLFTWHLDDRDHRDALFAVLARTWPGWRIDWAYEGLRELAAYVGADPSAVTVEPSEPTRQAPLQAVEPGEEEYATIVSVRDDRGPRAYSLFVDDLPELLAHGPALVDRLPQEARCEGEQVVPADGVHIDVPRREVCAWISDTLFTARCPELPDWPGWTWTFWADRYAEQVTAAQGAVRFLPPDLRPAVAMLAGRIDRLGERDPAASAHALADRLREDGSEVRVSPFVDAHTVTGPDPGERAALRAVLAELG</sequence>
<organism evidence="1 2">
    <name type="scientific">Streptomyces triticagri</name>
    <dbReference type="NCBI Taxonomy" id="2293568"/>
    <lineage>
        <taxon>Bacteria</taxon>
        <taxon>Bacillati</taxon>
        <taxon>Actinomycetota</taxon>
        <taxon>Actinomycetes</taxon>
        <taxon>Kitasatosporales</taxon>
        <taxon>Streptomycetaceae</taxon>
        <taxon>Streptomyces</taxon>
    </lineage>
</organism>
<accession>A0A372M6M8</accession>
<gene>
    <name evidence="1" type="ORF">DY218_11760</name>
</gene>
<dbReference type="OrthoDB" id="2528990at2"/>
<evidence type="ECO:0000313" key="2">
    <source>
        <dbReference type="Proteomes" id="UP000263094"/>
    </source>
</evidence>
<proteinExistence type="predicted"/>
<dbReference type="RefSeq" id="WP_128555900.1">
    <property type="nucleotide sequence ID" value="NZ_QUAK01000064.1"/>
</dbReference>
<keyword evidence="2" id="KW-1185">Reference proteome</keyword>